<sequence>KIVNQLLSKYPKIEINKIEVDLRNEDDIASQIIEDIFDED</sequence>
<evidence type="ECO:0000313" key="2">
    <source>
        <dbReference type="Proteomes" id="UP000789396"/>
    </source>
</evidence>
<proteinExistence type="predicted"/>
<organism evidence="1 2">
    <name type="scientific">Racocetra fulgida</name>
    <dbReference type="NCBI Taxonomy" id="60492"/>
    <lineage>
        <taxon>Eukaryota</taxon>
        <taxon>Fungi</taxon>
        <taxon>Fungi incertae sedis</taxon>
        <taxon>Mucoromycota</taxon>
        <taxon>Glomeromycotina</taxon>
        <taxon>Glomeromycetes</taxon>
        <taxon>Diversisporales</taxon>
        <taxon>Gigasporaceae</taxon>
        <taxon>Racocetra</taxon>
    </lineage>
</organism>
<accession>A0A9N9KC42</accession>
<keyword evidence="2" id="KW-1185">Reference proteome</keyword>
<evidence type="ECO:0000313" key="1">
    <source>
        <dbReference type="EMBL" id="CAG8821394.1"/>
    </source>
</evidence>
<dbReference type="EMBL" id="CAJVPZ010100484">
    <property type="protein sequence ID" value="CAG8821394.1"/>
    <property type="molecule type" value="Genomic_DNA"/>
</dbReference>
<comment type="caution">
    <text evidence="1">The sequence shown here is derived from an EMBL/GenBank/DDBJ whole genome shotgun (WGS) entry which is preliminary data.</text>
</comment>
<name>A0A9N9KC42_9GLOM</name>
<dbReference type="Proteomes" id="UP000789396">
    <property type="component" value="Unassembled WGS sequence"/>
</dbReference>
<protein>
    <submittedName>
        <fullName evidence="1">16879_t:CDS:1</fullName>
    </submittedName>
</protein>
<feature type="non-terminal residue" evidence="1">
    <location>
        <position position="1"/>
    </location>
</feature>
<dbReference type="OrthoDB" id="2422938at2759"/>
<gene>
    <name evidence="1" type="ORF">RFULGI_LOCUS19681</name>
</gene>
<feature type="non-terminal residue" evidence="1">
    <location>
        <position position="40"/>
    </location>
</feature>
<reference evidence="1" key="1">
    <citation type="submission" date="2021-06" db="EMBL/GenBank/DDBJ databases">
        <authorList>
            <person name="Kallberg Y."/>
            <person name="Tangrot J."/>
            <person name="Rosling A."/>
        </authorList>
    </citation>
    <scope>NUCLEOTIDE SEQUENCE</scope>
    <source>
        <strain evidence="1">IN212</strain>
    </source>
</reference>
<dbReference type="AlphaFoldDB" id="A0A9N9KC42"/>